<dbReference type="HOGENOM" id="CLU_011151_1_1_1"/>
<evidence type="ECO:0000313" key="1">
    <source>
        <dbReference type="EMBL" id="KIJ33548.1"/>
    </source>
</evidence>
<organism evidence="1 2">
    <name type="scientific">Sphaerobolus stellatus (strain SS14)</name>
    <dbReference type="NCBI Taxonomy" id="990650"/>
    <lineage>
        <taxon>Eukaryota</taxon>
        <taxon>Fungi</taxon>
        <taxon>Dikarya</taxon>
        <taxon>Basidiomycota</taxon>
        <taxon>Agaricomycotina</taxon>
        <taxon>Agaricomycetes</taxon>
        <taxon>Phallomycetidae</taxon>
        <taxon>Geastrales</taxon>
        <taxon>Sphaerobolaceae</taxon>
        <taxon>Sphaerobolus</taxon>
    </lineage>
</organism>
<dbReference type="OrthoDB" id="3263050at2759"/>
<protein>
    <submittedName>
        <fullName evidence="1">Uncharacterized protein</fullName>
    </submittedName>
</protein>
<keyword evidence="2" id="KW-1185">Reference proteome</keyword>
<gene>
    <name evidence="1" type="ORF">M422DRAFT_35470</name>
</gene>
<dbReference type="Proteomes" id="UP000054279">
    <property type="component" value="Unassembled WGS sequence"/>
</dbReference>
<dbReference type="AlphaFoldDB" id="A0A0C9TTE1"/>
<accession>A0A0C9TTE1</accession>
<evidence type="ECO:0000313" key="2">
    <source>
        <dbReference type="Proteomes" id="UP000054279"/>
    </source>
</evidence>
<name>A0A0C9TTE1_SPHS4</name>
<dbReference type="EMBL" id="KN837211">
    <property type="protein sequence ID" value="KIJ33548.1"/>
    <property type="molecule type" value="Genomic_DNA"/>
</dbReference>
<proteinExistence type="predicted"/>
<reference evidence="1 2" key="1">
    <citation type="submission" date="2014-06" db="EMBL/GenBank/DDBJ databases">
        <title>Evolutionary Origins and Diversification of the Mycorrhizal Mutualists.</title>
        <authorList>
            <consortium name="DOE Joint Genome Institute"/>
            <consortium name="Mycorrhizal Genomics Consortium"/>
            <person name="Kohler A."/>
            <person name="Kuo A."/>
            <person name="Nagy L.G."/>
            <person name="Floudas D."/>
            <person name="Copeland A."/>
            <person name="Barry K.W."/>
            <person name="Cichocki N."/>
            <person name="Veneault-Fourrey C."/>
            <person name="LaButti K."/>
            <person name="Lindquist E.A."/>
            <person name="Lipzen A."/>
            <person name="Lundell T."/>
            <person name="Morin E."/>
            <person name="Murat C."/>
            <person name="Riley R."/>
            <person name="Ohm R."/>
            <person name="Sun H."/>
            <person name="Tunlid A."/>
            <person name="Henrissat B."/>
            <person name="Grigoriev I.V."/>
            <person name="Hibbett D.S."/>
            <person name="Martin F."/>
        </authorList>
    </citation>
    <scope>NUCLEOTIDE SEQUENCE [LARGE SCALE GENOMIC DNA]</scope>
    <source>
        <strain evidence="1 2">SS14</strain>
    </source>
</reference>
<sequence>MPKQTLLTLIPDVLDEIAFTIACEPCLPSLNTQTFPELLGPPAHLPALLQTCKYLNNALSMRTNPVLYARIFKHKFDFAAIARRRPRIVKALEAVRVRVEREGGGRVEDIDVALEEWRAVIPARALSLELKRRFEGLKRLYNGIGTRKGDGKHRVNDLWMVCVMLLENEGKNALQVKHFGCFEQWLVDYFLDFSSIAYDASEMMEGVTDQHGDKWPAESLSRRLATWSLWLTDTMNPTPRYSDDLQSSFCHSLQLYFLASHKYPIGPEPSSFSPPPTSLPSEYAPYGLPISTYATPPPLSGAAIPAFLTRNWLSLHRPPDYVEQGDLYPDEPINWGVGLGAFRIQATTGSERWDVDWERAVFPGVIATDEEVNMTGILGYEGGSLDGKWEGVFTDIGAEVYTNLVNGVTTRRDAQGIQSHPYKQAWSLHEYVLPENSIQNDFVPLPVGSADDAFIPASAKLVEAVNKSHLLVQYGNRQIKYVRWTPEVGKRIRDAIIIGQASSSALGTTSLHGRIRPYDGLISLCEDIPSGSEYVKYISAGYVTGGQVVGRWRACAWLLESTFFMGNHVASG</sequence>